<feature type="domain" description="Enoyl reductase (ER)" evidence="4">
    <location>
        <begin position="22"/>
        <end position="347"/>
    </location>
</feature>
<dbReference type="InterPro" id="IPR013149">
    <property type="entry name" value="ADH-like_C"/>
</dbReference>
<dbReference type="RefSeq" id="WP_234988183.1">
    <property type="nucleotide sequence ID" value="NZ_FQUG01000002.1"/>
</dbReference>
<keyword evidence="3" id="KW-0560">Oxidoreductase</keyword>
<dbReference type="Pfam" id="PF00107">
    <property type="entry name" value="ADH_zinc_N"/>
    <property type="match status" value="1"/>
</dbReference>
<name>A0A1M4SNS2_9FIRM</name>
<gene>
    <name evidence="5" type="ORF">SAMN02745190_00198</name>
</gene>
<dbReference type="Gene3D" id="3.90.180.10">
    <property type="entry name" value="Medium-chain alcohol dehydrogenases, catalytic domain"/>
    <property type="match status" value="1"/>
</dbReference>
<protein>
    <submittedName>
        <fullName evidence="5">L-iditol 2-dehydrogenase</fullName>
    </submittedName>
</protein>
<dbReference type="GO" id="GO:0046872">
    <property type="term" value="F:metal ion binding"/>
    <property type="evidence" value="ECO:0007669"/>
    <property type="project" value="UniProtKB-KW"/>
</dbReference>
<keyword evidence="1" id="KW-0479">Metal-binding</keyword>
<sequence>MKKGRETEMAQGEMMQALRLNGIGDLRYESVPLPKRQSDEVLLWVRACGVCGSDIPRVFTKGTYHFPTIIGHEFAGEVIDADDLSLIGKGAAVFPLIPCRECSACNEGQYAQCANYDYYGSRCDGAMSQYIAVKKENLVLIPEGVSYMAAAMCEPAAVSLHAFRKADVYENDTVVIFGVGPIGLLFASWVREADAKHVVLVARSEERADFARKLGFIDVVDSSVTDVEEYVSKLTGGAGADVCVEGTGSSDALELCLKCTGNFGRVVTMGNPVGDITLSQDAYWKILRKELKLVGTWNSSFSEKQNDWEDVLEAMKDRVIDPEALITHVFGLKDYEKAFQIMHEKTEPYCKVMFTMDER</sequence>
<dbReference type="CDD" id="cd08236">
    <property type="entry name" value="sugar_DH"/>
    <property type="match status" value="1"/>
</dbReference>
<evidence type="ECO:0000256" key="1">
    <source>
        <dbReference type="ARBA" id="ARBA00022723"/>
    </source>
</evidence>
<evidence type="ECO:0000313" key="5">
    <source>
        <dbReference type="EMBL" id="SHE33838.1"/>
    </source>
</evidence>
<dbReference type="Proteomes" id="UP000184404">
    <property type="component" value="Unassembled WGS sequence"/>
</dbReference>
<accession>A0A1M4SNS2</accession>
<evidence type="ECO:0000259" key="4">
    <source>
        <dbReference type="SMART" id="SM00829"/>
    </source>
</evidence>
<keyword evidence="6" id="KW-1185">Reference proteome</keyword>
<dbReference type="EMBL" id="FQUG01000002">
    <property type="protein sequence ID" value="SHE33838.1"/>
    <property type="molecule type" value="Genomic_DNA"/>
</dbReference>
<dbReference type="InterPro" id="IPR011032">
    <property type="entry name" value="GroES-like_sf"/>
</dbReference>
<dbReference type="InterPro" id="IPR050129">
    <property type="entry name" value="Zn_alcohol_dh"/>
</dbReference>
<dbReference type="InterPro" id="IPR036291">
    <property type="entry name" value="NAD(P)-bd_dom_sf"/>
</dbReference>
<dbReference type="InterPro" id="IPR013154">
    <property type="entry name" value="ADH-like_N"/>
</dbReference>
<reference evidence="5 6" key="1">
    <citation type="submission" date="2016-11" db="EMBL/GenBank/DDBJ databases">
        <authorList>
            <person name="Jaros S."/>
            <person name="Januszkiewicz K."/>
            <person name="Wedrychowicz H."/>
        </authorList>
    </citation>
    <scope>NUCLEOTIDE SEQUENCE [LARGE SCALE GENOMIC DNA]</scope>
    <source>
        <strain evidence="5 6">DSM 10502</strain>
    </source>
</reference>
<dbReference type="PANTHER" id="PTHR43401">
    <property type="entry name" value="L-THREONINE 3-DEHYDROGENASE"/>
    <property type="match status" value="1"/>
</dbReference>
<dbReference type="PANTHER" id="PTHR43401:SF2">
    <property type="entry name" value="L-THREONINE 3-DEHYDROGENASE"/>
    <property type="match status" value="1"/>
</dbReference>
<dbReference type="AlphaFoldDB" id="A0A1M4SNS2"/>
<keyword evidence="2" id="KW-0862">Zinc</keyword>
<dbReference type="STRING" id="1123243.SAMN02745190_00198"/>
<proteinExistence type="predicted"/>
<evidence type="ECO:0000313" key="6">
    <source>
        <dbReference type="Proteomes" id="UP000184404"/>
    </source>
</evidence>
<dbReference type="SMART" id="SM00829">
    <property type="entry name" value="PKS_ER"/>
    <property type="match status" value="1"/>
</dbReference>
<dbReference type="Pfam" id="PF08240">
    <property type="entry name" value="ADH_N"/>
    <property type="match status" value="1"/>
</dbReference>
<evidence type="ECO:0000256" key="2">
    <source>
        <dbReference type="ARBA" id="ARBA00022833"/>
    </source>
</evidence>
<evidence type="ECO:0000256" key="3">
    <source>
        <dbReference type="ARBA" id="ARBA00023002"/>
    </source>
</evidence>
<organism evidence="5 6">
    <name type="scientific">Schwartzia succinivorans DSM 10502</name>
    <dbReference type="NCBI Taxonomy" id="1123243"/>
    <lineage>
        <taxon>Bacteria</taxon>
        <taxon>Bacillati</taxon>
        <taxon>Bacillota</taxon>
        <taxon>Negativicutes</taxon>
        <taxon>Selenomonadales</taxon>
        <taxon>Selenomonadaceae</taxon>
        <taxon>Schwartzia</taxon>
    </lineage>
</organism>
<dbReference type="InterPro" id="IPR020843">
    <property type="entry name" value="ER"/>
</dbReference>
<dbReference type="Gene3D" id="3.40.50.720">
    <property type="entry name" value="NAD(P)-binding Rossmann-like Domain"/>
    <property type="match status" value="1"/>
</dbReference>
<dbReference type="SUPFAM" id="SSF50129">
    <property type="entry name" value="GroES-like"/>
    <property type="match status" value="1"/>
</dbReference>
<dbReference type="GO" id="GO:0016491">
    <property type="term" value="F:oxidoreductase activity"/>
    <property type="evidence" value="ECO:0007669"/>
    <property type="project" value="UniProtKB-KW"/>
</dbReference>
<dbReference type="SUPFAM" id="SSF51735">
    <property type="entry name" value="NAD(P)-binding Rossmann-fold domains"/>
    <property type="match status" value="1"/>
</dbReference>